<dbReference type="CDD" id="cd03426">
    <property type="entry name" value="NUDIX_CoAse_Nudt7"/>
    <property type="match status" value="1"/>
</dbReference>
<feature type="domain" description="Nudix hydrolase" evidence="7">
    <location>
        <begin position="50"/>
        <end position="186"/>
    </location>
</feature>
<sequence>MGRLRWRGGRLSDSARDQLLQRALQHADVSRLARRLASRVPVDASPVAESRLAAVSAVLRVVDDEPELLFIKRAELERDPWSGHMAFPGGRLEPGDASLEVTAVRETQEELALDLTLGRMLGRLDDLAPRNRSLPPIIVRPFVAIVEPDVTLTPSEEVAATFWVPLSRLQHDSSKAEYVVEINGNRATFPAFRVEQHIVWGLTERIVRQLLALVGP</sequence>
<dbReference type="KEGG" id="ggr:HKW67_00525"/>
<evidence type="ECO:0000313" key="8">
    <source>
        <dbReference type="EMBL" id="QJR34102.1"/>
    </source>
</evidence>
<proteinExistence type="predicted"/>
<dbReference type="Pfam" id="PF00293">
    <property type="entry name" value="NUDIX"/>
    <property type="match status" value="1"/>
</dbReference>
<evidence type="ECO:0000313" key="9">
    <source>
        <dbReference type="Proteomes" id="UP000500938"/>
    </source>
</evidence>
<evidence type="ECO:0000256" key="3">
    <source>
        <dbReference type="ARBA" id="ARBA00022723"/>
    </source>
</evidence>
<comment type="cofactor">
    <cofactor evidence="2">
        <name>Mg(2+)</name>
        <dbReference type="ChEBI" id="CHEBI:18420"/>
    </cofactor>
</comment>
<dbReference type="Proteomes" id="UP000500938">
    <property type="component" value="Chromosome"/>
</dbReference>
<keyword evidence="9" id="KW-1185">Reference proteome</keyword>
<keyword evidence="5" id="KW-0460">Magnesium</keyword>
<keyword evidence="3" id="KW-0479">Metal-binding</keyword>
<keyword evidence="4" id="KW-0378">Hydrolase</keyword>
<dbReference type="InterPro" id="IPR000086">
    <property type="entry name" value="NUDIX_hydrolase_dom"/>
</dbReference>
<dbReference type="InterPro" id="IPR045121">
    <property type="entry name" value="CoAse"/>
</dbReference>
<organism evidence="8 9">
    <name type="scientific">Gemmatimonas groenlandica</name>
    <dbReference type="NCBI Taxonomy" id="2732249"/>
    <lineage>
        <taxon>Bacteria</taxon>
        <taxon>Pseudomonadati</taxon>
        <taxon>Gemmatimonadota</taxon>
        <taxon>Gemmatimonadia</taxon>
        <taxon>Gemmatimonadales</taxon>
        <taxon>Gemmatimonadaceae</taxon>
        <taxon>Gemmatimonas</taxon>
    </lineage>
</organism>
<dbReference type="PROSITE" id="PS51462">
    <property type="entry name" value="NUDIX"/>
    <property type="match status" value="1"/>
</dbReference>
<dbReference type="AlphaFoldDB" id="A0A6M4IM61"/>
<evidence type="ECO:0000256" key="6">
    <source>
        <dbReference type="ARBA" id="ARBA00023211"/>
    </source>
</evidence>
<dbReference type="Gene3D" id="3.90.79.10">
    <property type="entry name" value="Nucleoside Triphosphate Pyrophosphohydrolase"/>
    <property type="match status" value="1"/>
</dbReference>
<dbReference type="EMBL" id="CP053085">
    <property type="protein sequence ID" value="QJR34102.1"/>
    <property type="molecule type" value="Genomic_DNA"/>
</dbReference>
<keyword evidence="6" id="KW-0464">Manganese</keyword>
<accession>A0A6M4IM61</accession>
<dbReference type="InterPro" id="IPR015797">
    <property type="entry name" value="NUDIX_hydrolase-like_dom_sf"/>
</dbReference>
<evidence type="ECO:0000256" key="5">
    <source>
        <dbReference type="ARBA" id="ARBA00022842"/>
    </source>
</evidence>
<evidence type="ECO:0000256" key="1">
    <source>
        <dbReference type="ARBA" id="ARBA00001936"/>
    </source>
</evidence>
<gene>
    <name evidence="8" type="ORF">HKW67_00525</name>
</gene>
<dbReference type="GO" id="GO:0010945">
    <property type="term" value="F:coenzyme A diphosphatase activity"/>
    <property type="evidence" value="ECO:0007669"/>
    <property type="project" value="InterPro"/>
</dbReference>
<dbReference type="GO" id="GO:0046872">
    <property type="term" value="F:metal ion binding"/>
    <property type="evidence" value="ECO:0007669"/>
    <property type="project" value="UniProtKB-KW"/>
</dbReference>
<dbReference type="PANTHER" id="PTHR12992">
    <property type="entry name" value="NUDIX HYDROLASE"/>
    <property type="match status" value="1"/>
</dbReference>
<dbReference type="PANTHER" id="PTHR12992:SF11">
    <property type="entry name" value="MITOCHONDRIAL COENZYME A DIPHOSPHATASE NUDT8"/>
    <property type="match status" value="1"/>
</dbReference>
<reference evidence="8 9" key="1">
    <citation type="submission" date="2020-05" db="EMBL/GenBank/DDBJ databases">
        <title>Complete genome sequence of Gemmatimonas greenlandica TET16.</title>
        <authorList>
            <person name="Zeng Y."/>
        </authorList>
    </citation>
    <scope>NUCLEOTIDE SEQUENCE [LARGE SCALE GENOMIC DNA]</scope>
    <source>
        <strain evidence="8 9">TET16</strain>
    </source>
</reference>
<evidence type="ECO:0000259" key="7">
    <source>
        <dbReference type="PROSITE" id="PS51462"/>
    </source>
</evidence>
<evidence type="ECO:0000256" key="4">
    <source>
        <dbReference type="ARBA" id="ARBA00022801"/>
    </source>
</evidence>
<dbReference type="RefSeq" id="WP_171223528.1">
    <property type="nucleotide sequence ID" value="NZ_CP053085.1"/>
</dbReference>
<comment type="cofactor">
    <cofactor evidence="1">
        <name>Mn(2+)</name>
        <dbReference type="ChEBI" id="CHEBI:29035"/>
    </cofactor>
</comment>
<dbReference type="SUPFAM" id="SSF55811">
    <property type="entry name" value="Nudix"/>
    <property type="match status" value="1"/>
</dbReference>
<name>A0A6M4IM61_9BACT</name>
<protein>
    <submittedName>
        <fullName evidence="8">CoA pyrophosphatase</fullName>
    </submittedName>
</protein>
<evidence type="ECO:0000256" key="2">
    <source>
        <dbReference type="ARBA" id="ARBA00001946"/>
    </source>
</evidence>